<dbReference type="EMBL" id="AEVS01000098">
    <property type="protein sequence ID" value="EGA64090.1"/>
    <property type="molecule type" value="Genomic_DNA"/>
</dbReference>
<accession>E8LYZ3</accession>
<dbReference type="AlphaFoldDB" id="E8LYZ3"/>
<protein>
    <submittedName>
        <fullName evidence="1">Uncharacterized protein</fullName>
    </submittedName>
</protein>
<evidence type="ECO:0000313" key="2">
    <source>
        <dbReference type="Proteomes" id="UP000004371"/>
    </source>
</evidence>
<organism evidence="1 2">
    <name type="scientific">Vibrio brasiliensis LMG 20546</name>
    <dbReference type="NCBI Taxonomy" id="945543"/>
    <lineage>
        <taxon>Bacteria</taxon>
        <taxon>Pseudomonadati</taxon>
        <taxon>Pseudomonadota</taxon>
        <taxon>Gammaproteobacteria</taxon>
        <taxon>Vibrionales</taxon>
        <taxon>Vibrionaceae</taxon>
        <taxon>Vibrio</taxon>
        <taxon>Vibrio oreintalis group</taxon>
    </lineage>
</organism>
<reference evidence="1 2" key="1">
    <citation type="journal article" date="2012" name="Int. J. Syst. Evol. Microbiol.">
        <title>Vibrio caribbeanicus sp. nov., isolated from the marine sponge Scleritoderma cyanea.</title>
        <authorList>
            <person name="Hoffmann M."/>
            <person name="Monday S.R."/>
            <person name="Allard M.W."/>
            <person name="Strain E.A."/>
            <person name="Whittaker P."/>
            <person name="Naum M."/>
            <person name="McCarthy P.J."/>
            <person name="Lopez J.V."/>
            <person name="Fischer M."/>
            <person name="Brown E.W."/>
        </authorList>
    </citation>
    <scope>NUCLEOTIDE SEQUENCE [LARGE SCALE GENOMIC DNA]</scope>
    <source>
        <strain evidence="1 2">LMG 20546</strain>
    </source>
</reference>
<feature type="non-terminal residue" evidence="1">
    <location>
        <position position="1"/>
    </location>
</feature>
<evidence type="ECO:0000313" key="1">
    <source>
        <dbReference type="EMBL" id="EGA64090.1"/>
    </source>
</evidence>
<keyword evidence="2" id="KW-1185">Reference proteome</keyword>
<name>E8LYZ3_9VIBR</name>
<proteinExistence type="predicted"/>
<dbReference type="Proteomes" id="UP000004371">
    <property type="component" value="Unassembled WGS sequence"/>
</dbReference>
<sequence>KNLQRYALFYALIPRLPRDGVKQLSLDGVIKLTESLINPLGNELNV</sequence>
<gene>
    <name evidence="1" type="ORF">VIBR0546_06487</name>
</gene>
<comment type="caution">
    <text evidence="1">The sequence shown here is derived from an EMBL/GenBank/DDBJ whole genome shotgun (WGS) entry which is preliminary data.</text>
</comment>